<feature type="domain" description="SWIM-type" evidence="3">
    <location>
        <begin position="391"/>
        <end position="430"/>
    </location>
</feature>
<evidence type="ECO:0000256" key="2">
    <source>
        <dbReference type="SAM" id="MobiDB-lite"/>
    </source>
</evidence>
<organism evidence="4 5">
    <name type="scientific">Chionoecetes opilio</name>
    <name type="common">Atlantic snow crab</name>
    <name type="synonym">Cancer opilio</name>
    <dbReference type="NCBI Taxonomy" id="41210"/>
    <lineage>
        <taxon>Eukaryota</taxon>
        <taxon>Metazoa</taxon>
        <taxon>Ecdysozoa</taxon>
        <taxon>Arthropoda</taxon>
        <taxon>Crustacea</taxon>
        <taxon>Multicrustacea</taxon>
        <taxon>Malacostraca</taxon>
        <taxon>Eumalacostraca</taxon>
        <taxon>Eucarida</taxon>
        <taxon>Decapoda</taxon>
        <taxon>Pleocyemata</taxon>
        <taxon>Brachyura</taxon>
        <taxon>Eubrachyura</taxon>
        <taxon>Majoidea</taxon>
        <taxon>Majidae</taxon>
        <taxon>Chionoecetes</taxon>
    </lineage>
</organism>
<accession>A0A8J4Y4Z8</accession>
<dbReference type="AlphaFoldDB" id="A0A8J4Y4Z8"/>
<dbReference type="PANTHER" id="PTHR47526">
    <property type="entry name" value="ATP-DEPENDENT DNA HELICASE"/>
    <property type="match status" value="1"/>
</dbReference>
<keyword evidence="5" id="KW-1185">Reference proteome</keyword>
<dbReference type="GO" id="GO:0008270">
    <property type="term" value="F:zinc ion binding"/>
    <property type="evidence" value="ECO:0007669"/>
    <property type="project" value="UniProtKB-KW"/>
</dbReference>
<dbReference type="EMBL" id="JACEEZ010010828">
    <property type="protein sequence ID" value="KAG0721598.1"/>
    <property type="molecule type" value="Genomic_DNA"/>
</dbReference>
<gene>
    <name evidence="4" type="ORF">GWK47_046176</name>
</gene>
<dbReference type="OrthoDB" id="6130408at2759"/>
<comment type="caution">
    <text evidence="4">The sequence shown here is derived from an EMBL/GenBank/DDBJ whole genome shotgun (WGS) entry which is preliminary data.</text>
</comment>
<dbReference type="Proteomes" id="UP000770661">
    <property type="component" value="Unassembled WGS sequence"/>
</dbReference>
<evidence type="ECO:0000313" key="5">
    <source>
        <dbReference type="Proteomes" id="UP000770661"/>
    </source>
</evidence>
<feature type="compositionally biased region" description="Pro residues" evidence="2">
    <location>
        <begin position="570"/>
        <end position="581"/>
    </location>
</feature>
<feature type="region of interest" description="Disordered" evidence="2">
    <location>
        <begin position="556"/>
        <end position="581"/>
    </location>
</feature>
<proteinExistence type="predicted"/>
<dbReference type="PANTHER" id="PTHR47526:SF3">
    <property type="entry name" value="PHD-TYPE DOMAIN-CONTAINING PROTEIN"/>
    <property type="match status" value="1"/>
</dbReference>
<keyword evidence="1" id="KW-0863">Zinc-finger</keyword>
<keyword evidence="1" id="KW-0479">Metal-binding</keyword>
<reference evidence="4" key="1">
    <citation type="submission" date="2020-07" db="EMBL/GenBank/DDBJ databases">
        <title>The High-quality genome of the commercially important snow crab, Chionoecetes opilio.</title>
        <authorList>
            <person name="Jeong J.-H."/>
            <person name="Ryu S."/>
        </authorList>
    </citation>
    <scope>NUCLEOTIDE SEQUENCE</scope>
    <source>
        <strain evidence="4">MADBK_172401_WGS</strain>
        <tissue evidence="4">Digestive gland</tissue>
    </source>
</reference>
<keyword evidence="1" id="KW-0862">Zinc</keyword>
<evidence type="ECO:0000259" key="3">
    <source>
        <dbReference type="PROSITE" id="PS50966"/>
    </source>
</evidence>
<name>A0A8J4Y4Z8_CHIOP</name>
<evidence type="ECO:0000313" key="4">
    <source>
        <dbReference type="EMBL" id="KAG0721598.1"/>
    </source>
</evidence>
<sequence>MRHVHVWTVKTGIRVVFIFTQQTGIRVVFIFTQQTGIRVVFIFTQQTGIRVVFIFTQQTGIRVVFIFTQQTGIRVVLIFTQTNWDQSSLDLHPTNWHQSSLDLHPTNWHQSSLDLHPTNWHQSRGHRYGTYEGKSTAMAEYRVVLREIDIPGAILPCSVLVDNTREDLRRWLICRGFSTRKTESQQNLIQSNTTSTFRRCSTGMTWVEAGMTGRAKGSRQRFGQPCARCVVSVRRTGPTKYQFGSTKQSDETHRALSSNLNRVQDLTNSGMARYVCDPDGDVTAKYISAIAPPHTPGSVPDQWTHDLSCVPTTFSYGCIVNYLLRRKVKSLQPGSGDEESSTVCLPVAQKPLRRGYNFFASGHVDKIRANSTGMVVHTAAKVLSSFKEKVYDTTVAIEKAKGLIVHAGCKCVAGRGGKCNHVAGLLFALLDFRHSLLNAPESCTSNSQQWHKPPRRAKRCTRPTLAGRRKLEKHEYGRTPKRKRALEGFQEYDVLQVPTSDPSQQHRGLMTDFKKIKEDNPDAGILQVLDSSTTSASENDVPRPSTTAITLTPDERWWNKGCKNGGKDNPGPPVVPPLVPG</sequence>
<dbReference type="InterPro" id="IPR007527">
    <property type="entry name" value="Znf_SWIM"/>
</dbReference>
<dbReference type="PROSITE" id="PS50966">
    <property type="entry name" value="ZF_SWIM"/>
    <property type="match status" value="1"/>
</dbReference>
<protein>
    <recommendedName>
        <fullName evidence="3">SWIM-type domain-containing protein</fullName>
    </recommendedName>
</protein>
<evidence type="ECO:0000256" key="1">
    <source>
        <dbReference type="PROSITE-ProRule" id="PRU00325"/>
    </source>
</evidence>